<protein>
    <recommendedName>
        <fullName evidence="2">Glycosyltransferase 2-like domain-containing protein</fullName>
    </recommendedName>
</protein>
<reference evidence="1" key="1">
    <citation type="journal article" date="2015" name="Nature">
        <title>Complex archaea that bridge the gap between prokaryotes and eukaryotes.</title>
        <authorList>
            <person name="Spang A."/>
            <person name="Saw J.H."/>
            <person name="Jorgensen S.L."/>
            <person name="Zaremba-Niedzwiedzka K."/>
            <person name="Martijn J."/>
            <person name="Lind A.E."/>
            <person name="van Eijk R."/>
            <person name="Schleper C."/>
            <person name="Guy L."/>
            <person name="Ettema T.J."/>
        </authorList>
    </citation>
    <scope>NUCLEOTIDE SEQUENCE</scope>
</reference>
<dbReference type="EMBL" id="LAZR01016534">
    <property type="protein sequence ID" value="KKM04083.1"/>
    <property type="molecule type" value="Genomic_DNA"/>
</dbReference>
<proteinExistence type="predicted"/>
<organism evidence="1">
    <name type="scientific">marine sediment metagenome</name>
    <dbReference type="NCBI Taxonomy" id="412755"/>
    <lineage>
        <taxon>unclassified sequences</taxon>
        <taxon>metagenomes</taxon>
        <taxon>ecological metagenomes</taxon>
    </lineage>
</organism>
<evidence type="ECO:0008006" key="2">
    <source>
        <dbReference type="Google" id="ProtNLM"/>
    </source>
</evidence>
<evidence type="ECO:0000313" key="1">
    <source>
        <dbReference type="EMBL" id="KKM04083.1"/>
    </source>
</evidence>
<comment type="caution">
    <text evidence="1">The sequence shown here is derived from an EMBL/GenBank/DDBJ whole genome shotgun (WGS) entry which is preliminary data.</text>
</comment>
<gene>
    <name evidence="1" type="ORF">LCGC14_1767810</name>
</gene>
<dbReference type="AlphaFoldDB" id="A0A0F9JYV5"/>
<accession>A0A0F9JYV5</accession>
<name>A0A0F9JYV5_9ZZZZ</name>
<sequence>MNYPILSFLMNVRVRTDLDNPKVRDIVKFFRDMTTRITTTDYEKVEFIIKFDSDDTYANKAWNQIIELPLRLKKYTYSRWEGMYSSHHFYTHSFCRISPYSKFIGFAGDDAVAQHISQDNIACLERHINYDYIFFTNKIEMTRPDRLNKVNRWDKTKFFDVMTPLGLIEPYPILSRKLVEICGMGFHQNIDTWFSLIACIIFNKYSLLICRNIPRQTFMRDNTQSQDIIRDDFHIYKENKVYNGYKTNWNQDMENLPTYIKLAEQAADNIALNIKEDGLWDKYWYDPNK</sequence>